<dbReference type="PANTHER" id="PTHR21100:SF9">
    <property type="entry name" value="PREFOLDIN SUBUNIT 4"/>
    <property type="match status" value="1"/>
</dbReference>
<protein>
    <recommendedName>
        <fullName evidence="5">Prefoldin subunit 4</fullName>
    </recommendedName>
</protein>
<dbReference type="InterPro" id="IPR002777">
    <property type="entry name" value="PFD_beta-like"/>
</dbReference>
<dbReference type="GO" id="GO:0006457">
    <property type="term" value="P:protein folding"/>
    <property type="evidence" value="ECO:0007669"/>
    <property type="project" value="InterPro"/>
</dbReference>
<name>A0A4T0JB04_WALIC</name>
<dbReference type="CDD" id="cd23165">
    <property type="entry name" value="Prefoldin_4"/>
    <property type="match status" value="1"/>
</dbReference>
<comment type="caution">
    <text evidence="3">The sequence shown here is derived from an EMBL/GenBank/DDBJ whole genome shotgun (WGS) entry which is preliminary data.</text>
</comment>
<sequence>MSSLSMVRICRTVKSHIVFTLCNSSRKTKKTLQRKLHGYAAAITGNHKANKERAQTEREQIDDLSMELELADEDQPVLYKLGDSFVYISLEKAQSQIEADCNALDAIIDGLKSRAEDCERSMSELKVHLKSKFKIY</sequence>
<dbReference type="GO" id="GO:0051082">
    <property type="term" value="F:unfolded protein binding"/>
    <property type="evidence" value="ECO:0007669"/>
    <property type="project" value="InterPro"/>
</dbReference>
<evidence type="ECO:0000256" key="2">
    <source>
        <dbReference type="ARBA" id="ARBA00023186"/>
    </source>
</evidence>
<gene>
    <name evidence="3" type="ORF">E3P86_01131</name>
</gene>
<reference evidence="3 4" key="1">
    <citation type="submission" date="2019-03" db="EMBL/GenBank/DDBJ databases">
        <title>Sequencing 23 genomes of Wallemia ichthyophaga.</title>
        <authorList>
            <person name="Gostincar C."/>
        </authorList>
    </citation>
    <scope>NUCLEOTIDE SEQUENCE [LARGE SCALE GENOMIC DNA]</scope>
    <source>
        <strain evidence="3 4">EXF-6200</strain>
    </source>
</reference>
<dbReference type="InterPro" id="IPR016661">
    <property type="entry name" value="PFDN4"/>
</dbReference>
<evidence type="ECO:0000256" key="1">
    <source>
        <dbReference type="ARBA" id="ARBA00008045"/>
    </source>
</evidence>
<organism evidence="3 4">
    <name type="scientific">Wallemia ichthyophaga</name>
    <dbReference type="NCBI Taxonomy" id="245174"/>
    <lineage>
        <taxon>Eukaryota</taxon>
        <taxon>Fungi</taxon>
        <taxon>Dikarya</taxon>
        <taxon>Basidiomycota</taxon>
        <taxon>Wallemiomycotina</taxon>
        <taxon>Wallemiomycetes</taxon>
        <taxon>Wallemiales</taxon>
        <taxon>Wallemiaceae</taxon>
        <taxon>Wallemia</taxon>
    </lineage>
</organism>
<keyword evidence="2" id="KW-0143">Chaperone</keyword>
<evidence type="ECO:0000313" key="3">
    <source>
        <dbReference type="EMBL" id="TIB39427.1"/>
    </source>
</evidence>
<evidence type="ECO:0008006" key="5">
    <source>
        <dbReference type="Google" id="ProtNLM"/>
    </source>
</evidence>
<dbReference type="GO" id="GO:0016272">
    <property type="term" value="C:prefoldin complex"/>
    <property type="evidence" value="ECO:0007669"/>
    <property type="project" value="InterPro"/>
</dbReference>
<proteinExistence type="inferred from homology"/>
<dbReference type="GO" id="GO:0005737">
    <property type="term" value="C:cytoplasm"/>
    <property type="evidence" value="ECO:0007669"/>
    <property type="project" value="TreeGrafter"/>
</dbReference>
<comment type="similarity">
    <text evidence="1">Belongs to the prefoldin subunit beta family.</text>
</comment>
<dbReference type="EMBL" id="SPOI01000033">
    <property type="protein sequence ID" value="TIB39427.1"/>
    <property type="molecule type" value="Genomic_DNA"/>
</dbReference>
<dbReference type="PANTHER" id="PTHR21100">
    <property type="entry name" value="PREFOLDIN SUBUNIT 4"/>
    <property type="match status" value="1"/>
</dbReference>
<dbReference type="Pfam" id="PF01920">
    <property type="entry name" value="Prefoldin_2"/>
    <property type="match status" value="1"/>
</dbReference>
<dbReference type="AlphaFoldDB" id="A0A4T0JB04"/>
<evidence type="ECO:0000313" key="4">
    <source>
        <dbReference type="Proteomes" id="UP000310689"/>
    </source>
</evidence>
<accession>A0A4T0JB04</accession>
<dbReference type="Proteomes" id="UP000310689">
    <property type="component" value="Unassembled WGS sequence"/>
</dbReference>
<dbReference type="SUPFAM" id="SSF46579">
    <property type="entry name" value="Prefoldin"/>
    <property type="match status" value="1"/>
</dbReference>